<dbReference type="EMBL" id="CM039435">
    <property type="protein sequence ID" value="KAI4316742.1"/>
    <property type="molecule type" value="Genomic_DNA"/>
</dbReference>
<reference evidence="1 2" key="1">
    <citation type="journal article" date="2022" name="DNA Res.">
        <title>Chromosomal-level genome assembly of the orchid tree Bauhinia variegata (Leguminosae; Cercidoideae) supports the allotetraploid origin hypothesis of Bauhinia.</title>
        <authorList>
            <person name="Zhong Y."/>
            <person name="Chen Y."/>
            <person name="Zheng D."/>
            <person name="Pang J."/>
            <person name="Liu Y."/>
            <person name="Luo S."/>
            <person name="Meng S."/>
            <person name="Qian L."/>
            <person name="Wei D."/>
            <person name="Dai S."/>
            <person name="Zhou R."/>
        </authorList>
    </citation>
    <scope>NUCLEOTIDE SEQUENCE [LARGE SCALE GENOMIC DNA]</scope>
    <source>
        <strain evidence="1">BV-YZ2020</strain>
    </source>
</reference>
<accession>A0ACB9LZQ5</accession>
<evidence type="ECO:0000313" key="2">
    <source>
        <dbReference type="Proteomes" id="UP000828941"/>
    </source>
</evidence>
<dbReference type="Proteomes" id="UP000828941">
    <property type="component" value="Chromosome 10"/>
</dbReference>
<organism evidence="1 2">
    <name type="scientific">Bauhinia variegata</name>
    <name type="common">Purple orchid tree</name>
    <name type="synonym">Phanera variegata</name>
    <dbReference type="NCBI Taxonomy" id="167791"/>
    <lineage>
        <taxon>Eukaryota</taxon>
        <taxon>Viridiplantae</taxon>
        <taxon>Streptophyta</taxon>
        <taxon>Embryophyta</taxon>
        <taxon>Tracheophyta</taxon>
        <taxon>Spermatophyta</taxon>
        <taxon>Magnoliopsida</taxon>
        <taxon>eudicotyledons</taxon>
        <taxon>Gunneridae</taxon>
        <taxon>Pentapetalae</taxon>
        <taxon>rosids</taxon>
        <taxon>fabids</taxon>
        <taxon>Fabales</taxon>
        <taxon>Fabaceae</taxon>
        <taxon>Cercidoideae</taxon>
        <taxon>Cercideae</taxon>
        <taxon>Bauhiniinae</taxon>
        <taxon>Bauhinia</taxon>
    </lineage>
</organism>
<proteinExistence type="predicted"/>
<comment type="caution">
    <text evidence="1">The sequence shown here is derived from an EMBL/GenBank/DDBJ whole genome shotgun (WGS) entry which is preliminary data.</text>
</comment>
<protein>
    <submittedName>
        <fullName evidence="1">Uncharacterized protein</fullName>
    </submittedName>
</protein>
<keyword evidence="2" id="KW-1185">Reference proteome</keyword>
<name>A0ACB9LZQ5_BAUVA</name>
<sequence>MEVVMPMPSPSPDMDFDFSGARTSPYLSAPSSPKRFGEYYISAPTSPSRLSEFYRDFDHFSIEDVSSSSIAFGWEETPAVTTTKGASIGDDDDDNDFAFFVSQESEKSSRSAEELFDGGKIKPFKPPSRLGVKELASPKSPRQPRSSITQRKEIIVDAFSPKKEKETEPRRGRDRTPAAVLSSSNTGRRVTRSHSPYRVSHNMWEEEQNAQPKRTKEEESSSDSRPVVLSNAISSKSSRKWSFRDFLLFRSASEGRGASKDTLGKYSLTYRKLEDGKNSSFRSIDSHSSASGLGSRRRGPISAHELHYTKKKAESQDLKKKTFLPYKQGILGRLAGLGSFTK</sequence>
<evidence type="ECO:0000313" key="1">
    <source>
        <dbReference type="EMBL" id="KAI4316742.1"/>
    </source>
</evidence>
<gene>
    <name evidence="1" type="ORF">L6164_024690</name>
</gene>